<dbReference type="RefSeq" id="WP_290334058.1">
    <property type="nucleotide sequence ID" value="NZ_JAUFPU010000018.1"/>
</dbReference>
<comment type="caution">
    <text evidence="1">The sequence shown here is derived from an EMBL/GenBank/DDBJ whole genome shotgun (WGS) entry which is preliminary data.</text>
</comment>
<reference evidence="1" key="1">
    <citation type="journal article" date="2014" name="Int. J. Syst. Evol. Microbiol.">
        <title>Complete genome of a new Firmicutes species belonging to the dominant human colonic microbiota ('Ruminococcus bicirculans') reveals two chromosomes and a selective capacity to utilize plant glucans.</title>
        <authorList>
            <consortium name="NISC Comparative Sequencing Program"/>
            <person name="Wegmann U."/>
            <person name="Louis P."/>
            <person name="Goesmann A."/>
            <person name="Henrissat B."/>
            <person name="Duncan S.H."/>
            <person name="Flint H.J."/>
        </authorList>
    </citation>
    <scope>NUCLEOTIDE SEQUENCE</scope>
    <source>
        <strain evidence="1">CECT 7703</strain>
    </source>
</reference>
<gene>
    <name evidence="1" type="ORF">QWZ03_18325</name>
</gene>
<dbReference type="EMBL" id="JAUFPU010000018">
    <property type="protein sequence ID" value="MDN3578727.1"/>
    <property type="molecule type" value="Genomic_DNA"/>
</dbReference>
<evidence type="ECO:0000313" key="2">
    <source>
        <dbReference type="Proteomes" id="UP001180081"/>
    </source>
</evidence>
<sequence>MPIYEVLGQNGAVLNRIVADAAFVLAHYPDARLVEGSVEPTEPGAGARPTLHITGVISDKPTATLVAADLSEATCPVGTTLVFTAELRNSAGEVLPLDDAFRMPIRQRGGREGLLLAEMQQGIVTVSAPFTVAGDDGAWLVDEATINASLPPGLRMVFKGFVVNVHRSA</sequence>
<accession>A0ABT8BAA6</accession>
<name>A0ABT8BAA6_9NEIS</name>
<organism evidence="1 2">
    <name type="scientific">Chitinimonas viridis</name>
    <dbReference type="NCBI Taxonomy" id="664880"/>
    <lineage>
        <taxon>Bacteria</taxon>
        <taxon>Pseudomonadati</taxon>
        <taxon>Pseudomonadota</taxon>
        <taxon>Betaproteobacteria</taxon>
        <taxon>Neisseriales</taxon>
        <taxon>Chitinibacteraceae</taxon>
        <taxon>Chitinimonas</taxon>
    </lineage>
</organism>
<reference evidence="1" key="2">
    <citation type="submission" date="2023-06" db="EMBL/GenBank/DDBJ databases">
        <authorList>
            <person name="Lucena T."/>
            <person name="Sun Q."/>
        </authorList>
    </citation>
    <scope>NUCLEOTIDE SEQUENCE</scope>
    <source>
        <strain evidence="1">CECT 7703</strain>
    </source>
</reference>
<dbReference type="Proteomes" id="UP001180081">
    <property type="component" value="Unassembled WGS sequence"/>
</dbReference>
<keyword evidence="2" id="KW-1185">Reference proteome</keyword>
<protein>
    <submittedName>
        <fullName evidence="1">Uncharacterized protein</fullName>
    </submittedName>
</protein>
<evidence type="ECO:0000313" key="1">
    <source>
        <dbReference type="EMBL" id="MDN3578727.1"/>
    </source>
</evidence>
<proteinExistence type="predicted"/>